<name>A0AAE0EX79_9CHLO</name>
<protein>
    <recommendedName>
        <fullName evidence="4">DNA methylase N-4/N-6 domain-containing protein</fullName>
    </recommendedName>
</protein>
<dbReference type="AlphaFoldDB" id="A0AAE0EX79"/>
<proteinExistence type="predicted"/>
<feature type="compositionally biased region" description="Acidic residues" evidence="1">
    <location>
        <begin position="267"/>
        <end position="285"/>
    </location>
</feature>
<dbReference type="SUPFAM" id="SSF53335">
    <property type="entry name" value="S-adenosyl-L-methionine-dependent methyltransferases"/>
    <property type="match status" value="1"/>
</dbReference>
<dbReference type="Proteomes" id="UP001190700">
    <property type="component" value="Unassembled WGS sequence"/>
</dbReference>
<keyword evidence="3" id="KW-1185">Reference proteome</keyword>
<evidence type="ECO:0008006" key="4">
    <source>
        <dbReference type="Google" id="ProtNLM"/>
    </source>
</evidence>
<organism evidence="2 3">
    <name type="scientific">Cymbomonas tetramitiformis</name>
    <dbReference type="NCBI Taxonomy" id="36881"/>
    <lineage>
        <taxon>Eukaryota</taxon>
        <taxon>Viridiplantae</taxon>
        <taxon>Chlorophyta</taxon>
        <taxon>Pyramimonadophyceae</taxon>
        <taxon>Pyramimonadales</taxon>
        <taxon>Pyramimonadaceae</taxon>
        <taxon>Cymbomonas</taxon>
    </lineage>
</organism>
<evidence type="ECO:0000313" key="2">
    <source>
        <dbReference type="EMBL" id="KAK3243487.1"/>
    </source>
</evidence>
<feature type="region of interest" description="Disordered" evidence="1">
    <location>
        <begin position="246"/>
        <end position="285"/>
    </location>
</feature>
<dbReference type="InterPro" id="IPR029063">
    <property type="entry name" value="SAM-dependent_MTases_sf"/>
</dbReference>
<comment type="caution">
    <text evidence="2">The sequence shown here is derived from an EMBL/GenBank/DDBJ whole genome shotgun (WGS) entry which is preliminary data.</text>
</comment>
<evidence type="ECO:0000256" key="1">
    <source>
        <dbReference type="SAM" id="MobiDB-lite"/>
    </source>
</evidence>
<dbReference type="EMBL" id="LGRX02032831">
    <property type="protein sequence ID" value="KAK3243487.1"/>
    <property type="molecule type" value="Genomic_DNA"/>
</dbReference>
<evidence type="ECO:0000313" key="3">
    <source>
        <dbReference type="Proteomes" id="UP001190700"/>
    </source>
</evidence>
<accession>A0AAE0EX79</accession>
<reference evidence="2 3" key="1">
    <citation type="journal article" date="2015" name="Genome Biol. Evol.">
        <title>Comparative Genomics of a Bacterivorous Green Alga Reveals Evolutionary Causalities and Consequences of Phago-Mixotrophic Mode of Nutrition.</title>
        <authorList>
            <person name="Burns J.A."/>
            <person name="Paasch A."/>
            <person name="Narechania A."/>
            <person name="Kim E."/>
        </authorList>
    </citation>
    <scope>NUCLEOTIDE SEQUENCE [LARGE SCALE GENOMIC DNA]</scope>
    <source>
        <strain evidence="2 3">PLY_AMNH</strain>
    </source>
</reference>
<gene>
    <name evidence="2" type="ORF">CYMTET_46866</name>
</gene>
<sequence>MLLALLKEKNAWVSPTGKTKGEFMKASTAMNYFCGLNREWNLYYKARELVLKVPPLVSNFHVDEEWQYAKAALDKLMPTLPQGVQHHVPPSAADTKRIVNSAFFREENVFARSHLRAYTLMTNTWIRGGDELIALELDYFTLENEASLLRGFPVVHQMFKRNGRVVNNHQKPQALLMELIQVHMLGENPGKLDEHDRPLNWILDACCGVGSTSMAALRCGMKVIGFDHDPFMVSSAQMRLTNFVNEPDEKVETNPRAKPRAAAIHDDGDEEEDEDEDEEDTEDAA</sequence>
<dbReference type="Gene3D" id="3.40.50.150">
    <property type="entry name" value="Vaccinia Virus protein VP39"/>
    <property type="match status" value="1"/>
</dbReference>